<dbReference type="GO" id="GO:0050661">
    <property type="term" value="F:NADP binding"/>
    <property type="evidence" value="ECO:0007669"/>
    <property type="project" value="InterPro"/>
</dbReference>
<keyword evidence="2" id="KW-0285">Flavoprotein</keyword>
<sequence length="613" mass="69214">MGSIDESVHLNNENATLKASTIIEVADVGSEVVVDDNKTKQPDWVYPHPTDFKVSEHPIDEVKALKVAVIGGGLAGITAGILLREKVPRIDLTILEKNADFGGTWYENRYPGVRCDIPAHIYQSTFSPNTQWSEEYAQGHEILAYWQSVAKKYDLYKITRLNSKVLGAHWDDRRAQWRMEVEDLATSTKSDEHYDFVLTAIGHFNEWKLPDYPGINEYKGHLCHSSNWDPKFDPVGKRIATIGNGASGIQVTAELQKLAAQVDHYARNKTWIAGSFNPAAKDRQQTPITIPEEQREAFKDPQAYLKFRKELETNFFRGFDGQLIESQASKDATRNFTELMRKRLTGKPELLDSLVPDFPPHCRRLTPGPGYLEALTAENLSLIQTPIERFTADGIVTIDGVHRPVDAVICSTGANVNYAPPFPITSGDLDLSRDWRPDGQFGWPLSYLGISTPGFCNLAYLLGPNPAGPSGTIPHAVETQITYVAKMLRKMSSQRIRTITPSKDATDDFVAYCDAFFPRMNVSLKCSSWSNGGRPGARIHGHWPGSGAHINHVRREPRWEDYEYTYDRPENRFAYFGNGQTQKEQDPQSDMTPYLKLDGQNDLRDLHERWWDL</sequence>
<comment type="similarity">
    <text evidence="1">Belongs to the FAD-binding monooxygenase family.</text>
</comment>
<keyword evidence="6" id="KW-1185">Reference proteome</keyword>
<name>N1PJ58_DOTSN</name>
<evidence type="ECO:0008006" key="7">
    <source>
        <dbReference type="Google" id="ProtNLM"/>
    </source>
</evidence>
<reference evidence="5 6" key="2">
    <citation type="journal article" date="2012" name="PLoS Pathog.">
        <title>Diverse lifestyles and strategies of plant pathogenesis encoded in the genomes of eighteen Dothideomycetes fungi.</title>
        <authorList>
            <person name="Ohm R.A."/>
            <person name="Feau N."/>
            <person name="Henrissat B."/>
            <person name="Schoch C.L."/>
            <person name="Horwitz B.A."/>
            <person name="Barry K.W."/>
            <person name="Condon B.J."/>
            <person name="Copeland A.C."/>
            <person name="Dhillon B."/>
            <person name="Glaser F."/>
            <person name="Hesse C.N."/>
            <person name="Kosti I."/>
            <person name="LaButti K."/>
            <person name="Lindquist E.A."/>
            <person name="Lucas S."/>
            <person name="Salamov A.A."/>
            <person name="Bradshaw R.E."/>
            <person name="Ciuffetti L."/>
            <person name="Hamelin R.C."/>
            <person name="Kema G.H.J."/>
            <person name="Lawrence C."/>
            <person name="Scott J.A."/>
            <person name="Spatafora J.W."/>
            <person name="Turgeon B.G."/>
            <person name="de Wit P.J.G.M."/>
            <person name="Zhong S."/>
            <person name="Goodwin S.B."/>
            <person name="Grigoriev I.V."/>
        </authorList>
    </citation>
    <scope>NUCLEOTIDE SEQUENCE [LARGE SCALE GENOMIC DNA]</scope>
    <source>
        <strain evidence="6">NZE10 / CBS 128990</strain>
    </source>
</reference>
<dbReference type="InterPro" id="IPR000960">
    <property type="entry name" value="Flavin_mOase"/>
</dbReference>
<evidence type="ECO:0000256" key="1">
    <source>
        <dbReference type="ARBA" id="ARBA00010139"/>
    </source>
</evidence>
<organism evidence="5 6">
    <name type="scientific">Dothistroma septosporum (strain NZE10 / CBS 128990)</name>
    <name type="common">Red band needle blight fungus</name>
    <name type="synonym">Mycosphaerella pini</name>
    <dbReference type="NCBI Taxonomy" id="675120"/>
    <lineage>
        <taxon>Eukaryota</taxon>
        <taxon>Fungi</taxon>
        <taxon>Dikarya</taxon>
        <taxon>Ascomycota</taxon>
        <taxon>Pezizomycotina</taxon>
        <taxon>Dothideomycetes</taxon>
        <taxon>Dothideomycetidae</taxon>
        <taxon>Mycosphaerellales</taxon>
        <taxon>Mycosphaerellaceae</taxon>
        <taxon>Dothistroma</taxon>
    </lineage>
</organism>
<evidence type="ECO:0000313" key="6">
    <source>
        <dbReference type="Proteomes" id="UP000016933"/>
    </source>
</evidence>
<dbReference type="HOGENOM" id="CLU_006937_6_1_1"/>
<dbReference type="PANTHER" id="PTHR42877:SF6">
    <property type="entry name" value="MONOOXYGENASE, PUTATIVE (AFU_ORTHOLOGUE AFUA_3G15050)-RELATED"/>
    <property type="match status" value="1"/>
</dbReference>
<dbReference type="PANTHER" id="PTHR42877">
    <property type="entry name" value="L-ORNITHINE N(5)-MONOOXYGENASE-RELATED"/>
    <property type="match status" value="1"/>
</dbReference>
<dbReference type="OrthoDB" id="74360at2759"/>
<dbReference type="InterPro" id="IPR020946">
    <property type="entry name" value="Flavin_mOase-like"/>
</dbReference>
<dbReference type="Gene3D" id="3.50.50.60">
    <property type="entry name" value="FAD/NAD(P)-binding domain"/>
    <property type="match status" value="3"/>
</dbReference>
<dbReference type="AlphaFoldDB" id="N1PJ58"/>
<accession>N1PJ58</accession>
<evidence type="ECO:0000256" key="2">
    <source>
        <dbReference type="ARBA" id="ARBA00022630"/>
    </source>
</evidence>
<evidence type="ECO:0000256" key="3">
    <source>
        <dbReference type="ARBA" id="ARBA00022827"/>
    </source>
</evidence>
<dbReference type="Pfam" id="PF00743">
    <property type="entry name" value="FMO-like"/>
    <property type="match status" value="1"/>
</dbReference>
<gene>
    <name evidence="5" type="ORF">DOTSEDRAFT_73305</name>
</gene>
<keyword evidence="4" id="KW-0560">Oxidoreductase</keyword>
<dbReference type="InterPro" id="IPR036188">
    <property type="entry name" value="FAD/NAD-bd_sf"/>
</dbReference>
<protein>
    <recommendedName>
        <fullName evidence="7">FAD/NAD(P)-binding domain-containing protein</fullName>
    </recommendedName>
</protein>
<evidence type="ECO:0000256" key="4">
    <source>
        <dbReference type="ARBA" id="ARBA00023002"/>
    </source>
</evidence>
<dbReference type="GO" id="GO:0004499">
    <property type="term" value="F:N,N-dimethylaniline monooxygenase activity"/>
    <property type="evidence" value="ECO:0007669"/>
    <property type="project" value="InterPro"/>
</dbReference>
<dbReference type="EMBL" id="KB446541">
    <property type="protein sequence ID" value="EME42432.1"/>
    <property type="molecule type" value="Genomic_DNA"/>
</dbReference>
<evidence type="ECO:0000313" key="5">
    <source>
        <dbReference type="EMBL" id="EME42432.1"/>
    </source>
</evidence>
<reference evidence="6" key="1">
    <citation type="journal article" date="2012" name="PLoS Genet.">
        <title>The genomes of the fungal plant pathogens Cladosporium fulvum and Dothistroma septosporum reveal adaptation to different hosts and lifestyles but also signatures of common ancestry.</title>
        <authorList>
            <person name="de Wit P.J.G.M."/>
            <person name="van der Burgt A."/>
            <person name="Oekmen B."/>
            <person name="Stergiopoulos I."/>
            <person name="Abd-Elsalam K.A."/>
            <person name="Aerts A.L."/>
            <person name="Bahkali A.H."/>
            <person name="Beenen H.G."/>
            <person name="Chettri P."/>
            <person name="Cox M.P."/>
            <person name="Datema E."/>
            <person name="de Vries R.P."/>
            <person name="Dhillon B."/>
            <person name="Ganley A.R."/>
            <person name="Griffiths S.A."/>
            <person name="Guo Y."/>
            <person name="Hamelin R.C."/>
            <person name="Henrissat B."/>
            <person name="Kabir M.S."/>
            <person name="Jashni M.K."/>
            <person name="Kema G."/>
            <person name="Klaubauf S."/>
            <person name="Lapidus A."/>
            <person name="Levasseur A."/>
            <person name="Lindquist E."/>
            <person name="Mehrabi R."/>
            <person name="Ohm R.A."/>
            <person name="Owen T.J."/>
            <person name="Salamov A."/>
            <person name="Schwelm A."/>
            <person name="Schijlen E."/>
            <person name="Sun H."/>
            <person name="van den Burg H.A."/>
            <person name="van Ham R.C.H.J."/>
            <person name="Zhang S."/>
            <person name="Goodwin S.B."/>
            <person name="Grigoriev I.V."/>
            <person name="Collemare J."/>
            <person name="Bradshaw R.E."/>
        </authorList>
    </citation>
    <scope>NUCLEOTIDE SEQUENCE [LARGE SCALE GENOMIC DNA]</scope>
    <source>
        <strain evidence="6">NZE10 / CBS 128990</strain>
    </source>
</reference>
<dbReference type="SUPFAM" id="SSF51905">
    <property type="entry name" value="FAD/NAD(P)-binding domain"/>
    <property type="match status" value="2"/>
</dbReference>
<dbReference type="GO" id="GO:0050660">
    <property type="term" value="F:flavin adenine dinucleotide binding"/>
    <property type="evidence" value="ECO:0007669"/>
    <property type="project" value="InterPro"/>
</dbReference>
<dbReference type="eggNOG" id="KOG1399">
    <property type="taxonomic scope" value="Eukaryota"/>
</dbReference>
<keyword evidence="3" id="KW-0274">FAD</keyword>
<dbReference type="InterPro" id="IPR051209">
    <property type="entry name" value="FAD-bind_Monooxygenase_sf"/>
</dbReference>
<dbReference type="OMA" id="HGFPYTY"/>
<dbReference type="Proteomes" id="UP000016933">
    <property type="component" value="Unassembled WGS sequence"/>
</dbReference>
<proteinExistence type="inferred from homology"/>
<dbReference type="PRINTS" id="PR00370">
    <property type="entry name" value="FMOXYGENASE"/>
</dbReference>